<evidence type="ECO:0000313" key="10">
    <source>
        <dbReference type="Proteomes" id="UP000683310"/>
    </source>
</evidence>
<reference evidence="9 10" key="1">
    <citation type="submission" date="2021-04" db="EMBL/GenBank/DDBJ databases">
        <title>Nocardia tengchongensis.</title>
        <authorList>
            <person name="Zhuang k."/>
            <person name="Ran Y."/>
            <person name="Li W."/>
        </authorList>
    </citation>
    <scope>NUCLEOTIDE SEQUENCE [LARGE SCALE GENOMIC DNA]</scope>
    <source>
        <strain evidence="9 10">CFH S0057</strain>
    </source>
</reference>
<evidence type="ECO:0000256" key="5">
    <source>
        <dbReference type="ARBA" id="ARBA00022989"/>
    </source>
</evidence>
<comment type="subcellular location">
    <subcellularLocation>
        <location evidence="1">Membrane</location>
        <topology evidence="1">Multi-pass membrane protein</topology>
    </subcellularLocation>
</comment>
<accession>A0ABX8CLN0</accession>
<dbReference type="EMBL" id="CP074371">
    <property type="protein sequence ID" value="QVI19410.1"/>
    <property type="molecule type" value="Genomic_DNA"/>
</dbReference>
<keyword evidence="5 8" id="KW-1133">Transmembrane helix</keyword>
<feature type="transmembrane region" description="Helical" evidence="8">
    <location>
        <begin position="255"/>
        <end position="278"/>
    </location>
</feature>
<feature type="transmembrane region" description="Helical" evidence="8">
    <location>
        <begin position="411"/>
        <end position="433"/>
    </location>
</feature>
<evidence type="ECO:0000256" key="1">
    <source>
        <dbReference type="ARBA" id="ARBA00004141"/>
    </source>
</evidence>
<feature type="transmembrane region" description="Helical" evidence="8">
    <location>
        <begin position="159"/>
        <end position="182"/>
    </location>
</feature>
<feature type="transmembrane region" description="Helical" evidence="8">
    <location>
        <begin position="194"/>
        <end position="218"/>
    </location>
</feature>
<evidence type="ECO:0000256" key="7">
    <source>
        <dbReference type="SAM" id="MobiDB-lite"/>
    </source>
</evidence>
<feature type="region of interest" description="Disordered" evidence="7">
    <location>
        <begin position="522"/>
        <end position="571"/>
    </location>
</feature>
<dbReference type="PANTHER" id="PTHR31806">
    <property type="entry name" value="PURINE-CYTOSINE PERMEASE FCY2-RELATED"/>
    <property type="match status" value="1"/>
</dbReference>
<feature type="transmembrane region" description="Helical" evidence="8">
    <location>
        <begin position="454"/>
        <end position="480"/>
    </location>
</feature>
<evidence type="ECO:0000256" key="3">
    <source>
        <dbReference type="ARBA" id="ARBA00022448"/>
    </source>
</evidence>
<keyword evidence="6 8" id="KW-0472">Membrane</keyword>
<protein>
    <submittedName>
        <fullName evidence="9">Cytosine permease</fullName>
    </submittedName>
</protein>
<name>A0ABX8CLN0_9NOCA</name>
<proteinExistence type="inferred from homology"/>
<feature type="transmembrane region" description="Helical" evidence="8">
    <location>
        <begin position="384"/>
        <end position="405"/>
    </location>
</feature>
<evidence type="ECO:0000256" key="6">
    <source>
        <dbReference type="ARBA" id="ARBA00023136"/>
    </source>
</evidence>
<keyword evidence="4 8" id="KW-0812">Transmembrane</keyword>
<feature type="transmembrane region" description="Helical" evidence="8">
    <location>
        <begin position="327"/>
        <end position="349"/>
    </location>
</feature>
<keyword evidence="10" id="KW-1185">Reference proteome</keyword>
<evidence type="ECO:0000256" key="2">
    <source>
        <dbReference type="ARBA" id="ARBA00008974"/>
    </source>
</evidence>
<feature type="region of interest" description="Disordered" evidence="7">
    <location>
        <begin position="22"/>
        <end position="69"/>
    </location>
</feature>
<comment type="similarity">
    <text evidence="2">Belongs to the purine-cytosine permease (2.A.39) family.</text>
</comment>
<dbReference type="InterPro" id="IPR026030">
    <property type="entry name" value="Pur-cyt_permease_Fcy2/21/22"/>
</dbReference>
<gene>
    <name evidence="9" type="ORF">KHQ06_23800</name>
</gene>
<dbReference type="Gene3D" id="1.10.4160.10">
    <property type="entry name" value="Hydantoin permease"/>
    <property type="match status" value="1"/>
</dbReference>
<keyword evidence="3" id="KW-0813">Transport</keyword>
<dbReference type="CDD" id="cd11484">
    <property type="entry name" value="SLC-NCS1sbd_CobB-like"/>
    <property type="match status" value="1"/>
</dbReference>
<sequence length="571" mass="60932">MPRHRVRPVTTWIPTPIFSPTLSSAASSSADRTCRGRNRTPRTCPGVLRKATPVSENHSGREESVSTIESATIQPIPADQRHGRNRDMFTIWFGTNIMILAIVTGALSTTRFGQPAWSAALAIIAGNLFGAIFMALHSAQGPRLGVPQMVQTKGQFGSLGSILIVGVVVCMYLGFFISILVFGGQSLASAIPFLSEKAGIVVLAAISVCAAIWGYTLIHAYARIMTWASGLVLLMAFVWAFIVHSVPAHFFSTDTATPAGFMSTFGACAVWQIAYAPYVSDYSRYLPAKTGPRPAFWMSYWGTSIGSILPMFLGAGIGLLRPHTDPVVALTQATAGISVVVVVVFSIGVAATNAMNLYCGTLCTITIAQTIFPRFDPRGRERALIATGLCAVAASVALTGGSDFVATYKNFLVLLLASLVPWTAVNLVDYYLVRHGDYVVEDFYKRDGGRYGRVNWPAVGCYLIGVAVQLPFMIIGTAFIGPIAKMLGNTDISLIVGLAVVSPLYYFTATVSARRRNCSAAGDVSAVGSDREPATRLHPQPPNRQEPPHRCVTGTKNLPTGAGPGAENAGE</sequence>
<feature type="transmembrane region" description="Helical" evidence="8">
    <location>
        <begin position="298"/>
        <end position="320"/>
    </location>
</feature>
<dbReference type="InterPro" id="IPR001248">
    <property type="entry name" value="Pur-cyt_permease"/>
</dbReference>
<organism evidence="9 10">
    <name type="scientific">Nocardia tengchongensis</name>
    <dbReference type="NCBI Taxonomy" id="2055889"/>
    <lineage>
        <taxon>Bacteria</taxon>
        <taxon>Bacillati</taxon>
        <taxon>Actinomycetota</taxon>
        <taxon>Actinomycetes</taxon>
        <taxon>Mycobacteriales</taxon>
        <taxon>Nocardiaceae</taxon>
        <taxon>Nocardia</taxon>
    </lineage>
</organism>
<feature type="transmembrane region" description="Helical" evidence="8">
    <location>
        <begin position="89"/>
        <end position="107"/>
    </location>
</feature>
<evidence type="ECO:0000256" key="8">
    <source>
        <dbReference type="SAM" id="Phobius"/>
    </source>
</evidence>
<dbReference type="PIRSF" id="PIRSF002744">
    <property type="entry name" value="Pur-cyt_permease"/>
    <property type="match status" value="1"/>
</dbReference>
<evidence type="ECO:0000313" key="9">
    <source>
        <dbReference type="EMBL" id="QVI19410.1"/>
    </source>
</evidence>
<dbReference type="Pfam" id="PF02133">
    <property type="entry name" value="Transp_cyt_pur"/>
    <property type="match status" value="1"/>
</dbReference>
<feature type="transmembrane region" description="Helical" evidence="8">
    <location>
        <begin position="486"/>
        <end position="507"/>
    </location>
</feature>
<evidence type="ECO:0000256" key="4">
    <source>
        <dbReference type="ARBA" id="ARBA00022692"/>
    </source>
</evidence>
<feature type="transmembrane region" description="Helical" evidence="8">
    <location>
        <begin position="119"/>
        <end position="139"/>
    </location>
</feature>
<dbReference type="Proteomes" id="UP000683310">
    <property type="component" value="Chromosome"/>
</dbReference>
<dbReference type="PANTHER" id="PTHR31806:SF1">
    <property type="entry name" value="PURINE-CYTOSINE PERMEASE FCY2-RELATED"/>
    <property type="match status" value="1"/>
</dbReference>
<feature type="transmembrane region" description="Helical" evidence="8">
    <location>
        <begin position="224"/>
        <end position="243"/>
    </location>
</feature>